<evidence type="ECO:0000313" key="3">
    <source>
        <dbReference type="EMBL" id="KEZ79244.1"/>
    </source>
</evidence>
<dbReference type="Gene3D" id="3.90.1300.10">
    <property type="entry name" value="Amidase signature (AS) domain"/>
    <property type="match status" value="1"/>
</dbReference>
<dbReference type="STRING" id="1304275.C41B8_00805"/>
<dbReference type="Gene3D" id="3.10.490.10">
    <property type="entry name" value="Gamma-glutamyl cyclotransferase-like"/>
    <property type="match status" value="1"/>
</dbReference>
<gene>
    <name evidence="3" type="ORF">C41B8_00805</name>
</gene>
<dbReference type="InterPro" id="IPR053844">
    <property type="entry name" value="AH_C"/>
</dbReference>
<sequence>MSGRDLTRFTLHAAYRSGELTPRALVAKLLAEAAARGSDPTWIRRLTVDELEPYLAALDGESPETLPLYGLPFAIKDNIDLAGIPTTAGCPAFAYVPTQHAFVVEQLIAAGAIPLGKTNLDQFATGLVGERAPAEYGVPGNAFDPDYIPGGSSSGSAVATAAGQVSFALGTDTAGSGRVPACFNNLFGLKPTVGLLSNRGVVPACRSIDTISLFALTADDAQAILDVAAVFDGDCAEARAHDFAIAGQRYGRPPAHFRFGVPPRNQWQTDAAYSRCMETAIGELRALGGEPVEIDCTPMLEAARLLYGGPWVAERYHAVRSLIERSPDALHPVTRQVIEAGRAPSALDAFDAGYRLSEHKRAADRLLAEVDVMLAPTTVAHPSKAAVAAEPVAVNTRLGTWTNFMNLLDYSALAVPIAIGENGRPGGVTLFGPAFADLSLLSLARALEARLDLPLGATGRPRPALPALPPAGDGTLEIAVCGAHLDGLALNHQLVERGGRRTAVTETAPRYRLFALTADQPPRPALIEDAEAGQAIAVELWRLPMASIGSFLAGIPAPLGLGRVTLADDRSVTGFICAAGALDSQAEVIEISAFGGWRAWLASTTEQEIC</sequence>
<dbReference type="PANTHER" id="PTHR11895:SF169">
    <property type="entry name" value="GLUTAMYL-TRNA(GLN) AMIDOTRANSFERASE"/>
    <property type="match status" value="1"/>
</dbReference>
<dbReference type="OrthoDB" id="8872210at2"/>
<evidence type="ECO:0000259" key="2">
    <source>
        <dbReference type="Pfam" id="PF21986"/>
    </source>
</evidence>
<dbReference type="NCBIfam" id="TIGR02713">
    <property type="entry name" value="allophanate_hyd"/>
    <property type="match status" value="1"/>
</dbReference>
<dbReference type="Pfam" id="PF01425">
    <property type="entry name" value="Amidase"/>
    <property type="match status" value="1"/>
</dbReference>
<dbReference type="InterPro" id="IPR036928">
    <property type="entry name" value="AS_sf"/>
</dbReference>
<proteinExistence type="predicted"/>
<dbReference type="PANTHER" id="PTHR11895">
    <property type="entry name" value="TRANSAMIDASE"/>
    <property type="match status" value="1"/>
</dbReference>
<dbReference type="NCBIfam" id="NF006043">
    <property type="entry name" value="PRK08186.1"/>
    <property type="match status" value="1"/>
</dbReference>
<dbReference type="InterPro" id="IPR023631">
    <property type="entry name" value="Amidase_dom"/>
</dbReference>
<feature type="domain" description="Allophanate hydrolase C-terminal" evidence="2">
    <location>
        <begin position="477"/>
        <end position="602"/>
    </location>
</feature>
<dbReference type="Proteomes" id="UP000028302">
    <property type="component" value="Unassembled WGS sequence"/>
</dbReference>
<dbReference type="RefSeq" id="WP_037332806.1">
    <property type="nucleotide sequence ID" value="NZ_APNK01000001.1"/>
</dbReference>
<keyword evidence="3" id="KW-0378">Hydrolase</keyword>
<dbReference type="InterPro" id="IPR014085">
    <property type="entry name" value="Allophanate_hydrolase"/>
</dbReference>
<evidence type="ECO:0000313" key="4">
    <source>
        <dbReference type="Proteomes" id="UP000028302"/>
    </source>
</evidence>
<dbReference type="Pfam" id="PF21986">
    <property type="entry name" value="AH_C"/>
    <property type="match status" value="1"/>
</dbReference>
<organism evidence="3 4">
    <name type="scientific">Salinisphaera hydrothermalis (strain C41B8)</name>
    <dbReference type="NCBI Taxonomy" id="1304275"/>
    <lineage>
        <taxon>Bacteria</taxon>
        <taxon>Pseudomonadati</taxon>
        <taxon>Pseudomonadota</taxon>
        <taxon>Gammaproteobacteria</taxon>
        <taxon>Salinisphaerales</taxon>
        <taxon>Salinisphaeraceae</taxon>
        <taxon>Salinisphaera</taxon>
    </lineage>
</organism>
<dbReference type="InterPro" id="IPR000120">
    <property type="entry name" value="Amidase"/>
</dbReference>
<evidence type="ECO:0000259" key="1">
    <source>
        <dbReference type="Pfam" id="PF01425"/>
    </source>
</evidence>
<comment type="caution">
    <text evidence="3">The sequence shown here is derived from an EMBL/GenBank/DDBJ whole genome shotgun (WGS) entry which is preliminary data.</text>
</comment>
<reference evidence="3 4" key="1">
    <citation type="submission" date="2013-03" db="EMBL/GenBank/DDBJ databases">
        <title>Salinisphaera hydrothermalis C41B8 Genome Sequencing.</title>
        <authorList>
            <person name="Li C."/>
            <person name="Lai Q."/>
            <person name="Shao Z."/>
        </authorList>
    </citation>
    <scope>NUCLEOTIDE SEQUENCE [LARGE SCALE GENOMIC DNA]</scope>
    <source>
        <strain evidence="3 4">C41B8</strain>
    </source>
</reference>
<protein>
    <submittedName>
        <fullName evidence="3">Allophanate hydrolase</fullName>
    </submittedName>
</protein>
<dbReference type="PATRIC" id="fig|1304275.5.peg.160"/>
<dbReference type="EMBL" id="APNK01000001">
    <property type="protein sequence ID" value="KEZ79244.1"/>
    <property type="molecule type" value="Genomic_DNA"/>
</dbReference>
<dbReference type="GO" id="GO:0016787">
    <property type="term" value="F:hydrolase activity"/>
    <property type="evidence" value="ECO:0007669"/>
    <property type="project" value="UniProtKB-KW"/>
</dbReference>
<name>A0A084IRB0_SALHC</name>
<dbReference type="SUPFAM" id="SSF75304">
    <property type="entry name" value="Amidase signature (AS) enzymes"/>
    <property type="match status" value="1"/>
</dbReference>
<accession>A0A084IRB0</accession>
<dbReference type="eggNOG" id="COG0154">
    <property type="taxonomic scope" value="Bacteria"/>
</dbReference>
<dbReference type="AlphaFoldDB" id="A0A084IRB0"/>
<dbReference type="Gene3D" id="1.20.58.1700">
    <property type="match status" value="1"/>
</dbReference>
<keyword evidence="4" id="KW-1185">Reference proteome</keyword>
<feature type="domain" description="Amidase" evidence="1">
    <location>
        <begin position="43"/>
        <end position="441"/>
    </location>
</feature>